<proteinExistence type="predicted"/>
<dbReference type="PRINTS" id="PR01434">
    <property type="entry name" value="NADHDHGNASE5"/>
</dbReference>
<accession>A0A6J4SKA6</accession>
<dbReference type="GO" id="GO:0015990">
    <property type="term" value="P:electron transport coupled proton transport"/>
    <property type="evidence" value="ECO:0007669"/>
    <property type="project" value="TreeGrafter"/>
</dbReference>
<dbReference type="InterPro" id="IPR003945">
    <property type="entry name" value="NU5C-like"/>
</dbReference>
<keyword evidence="3 6" id="KW-1133">Transmembrane helix</keyword>
<dbReference type="GO" id="GO:0042773">
    <property type="term" value="P:ATP synthesis coupled electron transport"/>
    <property type="evidence" value="ECO:0007669"/>
    <property type="project" value="InterPro"/>
</dbReference>
<keyword evidence="8" id="KW-0830">Ubiquinone</keyword>
<feature type="transmembrane region" description="Helical" evidence="6">
    <location>
        <begin position="266"/>
        <end position="289"/>
    </location>
</feature>
<feature type="transmembrane region" description="Helical" evidence="6">
    <location>
        <begin position="309"/>
        <end position="327"/>
    </location>
</feature>
<feature type="transmembrane region" description="Helical" evidence="6">
    <location>
        <begin position="539"/>
        <end position="557"/>
    </location>
</feature>
<feature type="transmembrane region" description="Helical" evidence="6">
    <location>
        <begin position="175"/>
        <end position="200"/>
    </location>
</feature>
<feature type="domain" description="NADH:quinone oxidoreductase/Mrp antiporter transmembrane" evidence="7">
    <location>
        <begin position="29"/>
        <end position="321"/>
    </location>
</feature>
<evidence type="ECO:0000256" key="3">
    <source>
        <dbReference type="ARBA" id="ARBA00022989"/>
    </source>
</evidence>
<feature type="transmembrane region" description="Helical" evidence="6">
    <location>
        <begin position="145"/>
        <end position="163"/>
    </location>
</feature>
<keyword evidence="4 6" id="KW-0472">Membrane</keyword>
<dbReference type="GO" id="GO:0016020">
    <property type="term" value="C:membrane"/>
    <property type="evidence" value="ECO:0007669"/>
    <property type="project" value="UniProtKB-SubCell"/>
</dbReference>
<dbReference type="Gene3D" id="1.20.5.2700">
    <property type="match status" value="1"/>
</dbReference>
<feature type="non-terminal residue" evidence="8">
    <location>
        <position position="1"/>
    </location>
</feature>
<evidence type="ECO:0000256" key="4">
    <source>
        <dbReference type="ARBA" id="ARBA00023136"/>
    </source>
</evidence>
<dbReference type="GO" id="GO:0003954">
    <property type="term" value="F:NADH dehydrogenase activity"/>
    <property type="evidence" value="ECO:0007669"/>
    <property type="project" value="TreeGrafter"/>
</dbReference>
<dbReference type="PANTHER" id="PTHR42829">
    <property type="entry name" value="NADH-UBIQUINONE OXIDOREDUCTASE CHAIN 5"/>
    <property type="match status" value="1"/>
</dbReference>
<protein>
    <submittedName>
        <fullName evidence="8">NADH-ubiquinone oxidoreductase chain L</fullName>
        <ecNumber evidence="8">1.6.5.3</ecNumber>
    </submittedName>
</protein>
<evidence type="ECO:0000313" key="8">
    <source>
        <dbReference type="EMBL" id="CAA9496052.1"/>
    </source>
</evidence>
<dbReference type="PANTHER" id="PTHR42829:SF2">
    <property type="entry name" value="NADH-UBIQUINONE OXIDOREDUCTASE CHAIN 5"/>
    <property type="match status" value="1"/>
</dbReference>
<keyword evidence="8" id="KW-0560">Oxidoreductase</keyword>
<dbReference type="InterPro" id="IPR001750">
    <property type="entry name" value="ND/Mrp_TM"/>
</dbReference>
<dbReference type="GO" id="GO:0008137">
    <property type="term" value="F:NADH dehydrogenase (ubiquinone) activity"/>
    <property type="evidence" value="ECO:0007669"/>
    <property type="project" value="InterPro"/>
</dbReference>
<evidence type="ECO:0000256" key="2">
    <source>
        <dbReference type="ARBA" id="ARBA00022692"/>
    </source>
</evidence>
<dbReference type="NCBIfam" id="TIGR01974">
    <property type="entry name" value="NDH_I_L"/>
    <property type="match status" value="1"/>
</dbReference>
<feature type="transmembrane region" description="Helical" evidence="6">
    <location>
        <begin position="212"/>
        <end position="229"/>
    </location>
</feature>
<evidence type="ECO:0000256" key="6">
    <source>
        <dbReference type="SAM" id="Phobius"/>
    </source>
</evidence>
<dbReference type="InterPro" id="IPR018393">
    <property type="entry name" value="NADHpl_OxRdtase_5_subgr"/>
</dbReference>
<dbReference type="GO" id="GO:0012505">
    <property type="term" value="C:endomembrane system"/>
    <property type="evidence" value="ECO:0007669"/>
    <property type="project" value="UniProtKB-SubCell"/>
</dbReference>
<evidence type="ECO:0000256" key="1">
    <source>
        <dbReference type="ARBA" id="ARBA00004127"/>
    </source>
</evidence>
<feature type="transmembrane region" description="Helical" evidence="6">
    <location>
        <begin position="12"/>
        <end position="30"/>
    </location>
</feature>
<keyword evidence="2 5" id="KW-0812">Transmembrane</keyword>
<feature type="transmembrane region" description="Helical" evidence="6">
    <location>
        <begin position="431"/>
        <end position="455"/>
    </location>
</feature>
<evidence type="ECO:0000259" key="7">
    <source>
        <dbReference type="Pfam" id="PF00361"/>
    </source>
</evidence>
<feature type="transmembrane region" description="Helical" evidence="6">
    <location>
        <begin position="66"/>
        <end position="85"/>
    </location>
</feature>
<evidence type="ECO:0000256" key="5">
    <source>
        <dbReference type="RuleBase" id="RU000320"/>
    </source>
</evidence>
<reference evidence="8" key="1">
    <citation type="submission" date="2020-02" db="EMBL/GenBank/DDBJ databases">
        <authorList>
            <person name="Meier V. D."/>
        </authorList>
    </citation>
    <scope>NUCLEOTIDE SEQUENCE</scope>
    <source>
        <strain evidence="8">AVDCRST_MAG13</strain>
    </source>
</reference>
<feature type="transmembrane region" description="Helical" evidence="6">
    <location>
        <begin position="36"/>
        <end position="54"/>
    </location>
</feature>
<feature type="transmembrane region" description="Helical" evidence="6">
    <location>
        <begin position="387"/>
        <end position="411"/>
    </location>
</feature>
<dbReference type="Pfam" id="PF00361">
    <property type="entry name" value="Proton_antipo_M"/>
    <property type="match status" value="1"/>
</dbReference>
<name>A0A6J4SKA6_9ACTN</name>
<organism evidence="8">
    <name type="scientific">uncultured Solirubrobacteraceae bacterium</name>
    <dbReference type="NCBI Taxonomy" id="1162706"/>
    <lineage>
        <taxon>Bacteria</taxon>
        <taxon>Bacillati</taxon>
        <taxon>Actinomycetota</taxon>
        <taxon>Thermoleophilia</taxon>
        <taxon>Solirubrobacterales</taxon>
        <taxon>Solirubrobacteraceae</taxon>
        <taxon>environmental samples</taxon>
    </lineage>
</organism>
<comment type="subcellular location">
    <subcellularLocation>
        <location evidence="1">Endomembrane system</location>
        <topology evidence="1">Multi-pass membrane protein</topology>
    </subcellularLocation>
    <subcellularLocation>
        <location evidence="5">Membrane</location>
        <topology evidence="5">Multi-pass membrane protein</topology>
    </subcellularLocation>
</comment>
<dbReference type="AlphaFoldDB" id="A0A6J4SKA6"/>
<dbReference type="NCBIfam" id="NF005141">
    <property type="entry name" value="PRK06590.1"/>
    <property type="match status" value="1"/>
</dbReference>
<feature type="transmembrane region" description="Helical" evidence="6">
    <location>
        <begin position="235"/>
        <end position="254"/>
    </location>
</feature>
<dbReference type="EC" id="1.6.5.3" evidence="8"/>
<gene>
    <name evidence="8" type="ORF">AVDCRST_MAG13-1991</name>
</gene>
<dbReference type="EMBL" id="CADCVO010000316">
    <property type="protein sequence ID" value="CAA9496052.1"/>
    <property type="molecule type" value="Genomic_DNA"/>
</dbReference>
<sequence length="559" mass="60133">AYMGGDRGYARFFAYLNFFVFSMLVLVLASNFALLIVGWALVGAASYLLISYWFRRETATRAGIKAFVINVFGDVALVLGTYFIFKHSGTLDFLGTFDSVERDFEGANGDLTAGCILLLIGAITKSAQIPLHTWLPDAMEGPTPVSALIHAATMVTAGVYLIARMHPLFEQAPAAGTLGAIIGAVTLLVAGTIGLVVTDLKRVIAYSTMSQIGYMIMAVSGGAYVAGLFHLMTHAFFKALLFMAAGSVIAAMAGTQDLNKMGGFKAAMPFTYGAFVIGGLALSGIPPFSGFFSKDEILLDLGAEGGWKWALYVAGYVGALLTAVYTWRMIFRAFHGDPVPEARELEEGHLHHAEVHTNPVTGEVEDTDTGFPGPEHHIAERAAPMKVAMGVLAVLAVVGGLIQIPFAWHLLEDFLEPTFARSEVEVEPSDALSIFSLVLGAALGVAGIAIAYVIWGKPSTIAQTAQARFRVLHRLFSRKWYFDELIDWTIVKPWTWFGRFGQSIFERAFVNGTLVGGTSGLVRAGSAAVRAVQSGYLRYYAALLIGGVAVIGFYFLLQA</sequence>